<dbReference type="RefSeq" id="WP_275844577.1">
    <property type="nucleotide sequence ID" value="NZ_CP135996.1"/>
</dbReference>
<proteinExistence type="predicted"/>
<dbReference type="PROSITE" id="PS50995">
    <property type="entry name" value="HTH_MARR_2"/>
    <property type="match status" value="1"/>
</dbReference>
<dbReference type="PANTHER" id="PTHR33164:SF43">
    <property type="entry name" value="HTH-TYPE TRANSCRIPTIONAL REPRESSOR YETL"/>
    <property type="match status" value="1"/>
</dbReference>
<name>A0AA97D976_9FIRM</name>
<reference evidence="3" key="1">
    <citation type="submission" date="2024-06" db="EMBL/GenBank/DDBJ databases">
        <title>Caproicibacterium argilliputei sp. nov, a novel caproic acid producing anaerobic bacterium isolated from pit mud.</title>
        <authorList>
            <person name="Zeng C."/>
        </authorList>
    </citation>
    <scope>NUCLEOTIDE SEQUENCE [LARGE SCALE GENOMIC DNA]</scope>
    <source>
        <strain evidence="3">ZCY20-5</strain>
    </source>
</reference>
<dbReference type="InterPro" id="IPR039422">
    <property type="entry name" value="MarR/SlyA-like"/>
</dbReference>
<dbReference type="Pfam" id="PF12802">
    <property type="entry name" value="MarR_2"/>
    <property type="match status" value="1"/>
</dbReference>
<protein>
    <submittedName>
        <fullName evidence="2">MarR family winged helix-turn-helix transcriptional regulator</fullName>
    </submittedName>
</protein>
<gene>
    <name evidence="2" type="ORF">PXC00_01440</name>
</gene>
<dbReference type="EMBL" id="CP135996">
    <property type="protein sequence ID" value="WOC32561.1"/>
    <property type="molecule type" value="Genomic_DNA"/>
</dbReference>
<sequence>MDEKDFFEAVYRVINKYNQKTKQPRQYPTGQLLYGSEVHTMTVIGGRGRVTAKQLAALQGITKGAVSQMTQKLLQKGLIQKEPSPAGRGEVFLSLTAAGKTVYDSHLAFHENLLAELAVLVRELPQESRETLEKMLCVVEHALDQYE</sequence>
<dbReference type="Proteomes" id="UP001300604">
    <property type="component" value="Chromosome"/>
</dbReference>
<dbReference type="InterPro" id="IPR000835">
    <property type="entry name" value="HTH_MarR-typ"/>
</dbReference>
<evidence type="ECO:0000313" key="3">
    <source>
        <dbReference type="Proteomes" id="UP001300604"/>
    </source>
</evidence>
<evidence type="ECO:0000259" key="1">
    <source>
        <dbReference type="PROSITE" id="PS50995"/>
    </source>
</evidence>
<accession>A0AA97D976</accession>
<dbReference type="SUPFAM" id="SSF46785">
    <property type="entry name" value="Winged helix' DNA-binding domain"/>
    <property type="match status" value="1"/>
</dbReference>
<dbReference type="InterPro" id="IPR036388">
    <property type="entry name" value="WH-like_DNA-bd_sf"/>
</dbReference>
<feature type="domain" description="HTH marR-type" evidence="1">
    <location>
        <begin position="3"/>
        <end position="141"/>
    </location>
</feature>
<evidence type="ECO:0000313" key="2">
    <source>
        <dbReference type="EMBL" id="WOC32561.1"/>
    </source>
</evidence>
<dbReference type="InterPro" id="IPR036390">
    <property type="entry name" value="WH_DNA-bd_sf"/>
</dbReference>
<dbReference type="KEGG" id="carl:PXC00_01440"/>
<dbReference type="GO" id="GO:0003700">
    <property type="term" value="F:DNA-binding transcription factor activity"/>
    <property type="evidence" value="ECO:0007669"/>
    <property type="project" value="InterPro"/>
</dbReference>
<reference evidence="2 3" key="2">
    <citation type="submission" date="2024-06" db="EMBL/GenBank/DDBJ databases">
        <title>Caproicibacterium argilliputei sp. nov, a novel caproic acid producing anaerobic bacterium isolated from pit mud.</title>
        <authorList>
            <person name="Xia S."/>
        </authorList>
    </citation>
    <scope>NUCLEOTIDE SEQUENCE [LARGE SCALE GENOMIC DNA]</scope>
    <source>
        <strain evidence="2 3">ZCY20-5</strain>
    </source>
</reference>
<dbReference type="Gene3D" id="1.10.10.10">
    <property type="entry name" value="Winged helix-like DNA-binding domain superfamily/Winged helix DNA-binding domain"/>
    <property type="match status" value="1"/>
</dbReference>
<dbReference type="PANTHER" id="PTHR33164">
    <property type="entry name" value="TRANSCRIPTIONAL REGULATOR, MARR FAMILY"/>
    <property type="match status" value="1"/>
</dbReference>
<keyword evidence="3" id="KW-1185">Reference proteome</keyword>
<dbReference type="GO" id="GO:0006950">
    <property type="term" value="P:response to stress"/>
    <property type="evidence" value="ECO:0007669"/>
    <property type="project" value="TreeGrafter"/>
</dbReference>
<dbReference type="SMART" id="SM00347">
    <property type="entry name" value="HTH_MARR"/>
    <property type="match status" value="1"/>
</dbReference>
<organism evidence="2 3">
    <name type="scientific">Caproicibacterium argilliputei</name>
    <dbReference type="NCBI Taxonomy" id="3030016"/>
    <lineage>
        <taxon>Bacteria</taxon>
        <taxon>Bacillati</taxon>
        <taxon>Bacillota</taxon>
        <taxon>Clostridia</taxon>
        <taxon>Eubacteriales</taxon>
        <taxon>Oscillospiraceae</taxon>
        <taxon>Caproicibacterium</taxon>
    </lineage>
</organism>
<dbReference type="AlphaFoldDB" id="A0AA97D976"/>